<evidence type="ECO:0000313" key="6">
    <source>
        <dbReference type="Proteomes" id="UP000199337"/>
    </source>
</evidence>
<dbReference type="Pfam" id="PF03480">
    <property type="entry name" value="DctP"/>
    <property type="match status" value="1"/>
</dbReference>
<keyword evidence="6" id="KW-1185">Reference proteome</keyword>
<proteinExistence type="inferred from homology"/>
<dbReference type="InterPro" id="IPR004682">
    <property type="entry name" value="TRAP_DctP"/>
</dbReference>
<dbReference type="CDD" id="cd13603">
    <property type="entry name" value="PBP2_TRAP_Siap_TeaA_like"/>
    <property type="match status" value="1"/>
</dbReference>
<evidence type="ECO:0000256" key="4">
    <source>
        <dbReference type="SAM" id="SignalP"/>
    </source>
</evidence>
<name>A0A1I2SBW9_9FIRM</name>
<dbReference type="PROSITE" id="PS51257">
    <property type="entry name" value="PROKAR_LIPOPROTEIN"/>
    <property type="match status" value="1"/>
</dbReference>
<sequence length="354" mass="39819">MKIGWFKKVCMVIMCIFVLGVFAGCGNSNAPAPGENQEGTDTAVNSEKKIVLKLGHDHMVSSPFQKSAEKFKELVEERSNGRIEVQIYPAQQLGSSREMIEGMQMGTVEMTLLPTAKFGGFDERLTLVDLPFLFPNEDVLWKVLDGDIGKEIMSGLDPIGIKGLAFYAEGFKALTANKPIHKPDDLKGMKIRTMEAPVIMGQFKAWGANPVPIDFAEVYNSLQQNVVDGQENPLLSIHDMKFYEVQKYMIMSDHAYLSYIMTVSKKWFDGLPEDLQSIISETAIEVAQNHKQLMKDANDTYLKNIKDFGTEVYSLTPEEKELFRKASEPVYTEFRDAIGGELIDKTVKFIEENE</sequence>
<dbReference type="Gene3D" id="3.40.190.170">
    <property type="entry name" value="Bacterial extracellular solute-binding protein, family 7"/>
    <property type="match status" value="1"/>
</dbReference>
<dbReference type="NCBIfam" id="TIGR00787">
    <property type="entry name" value="dctP"/>
    <property type="match status" value="1"/>
</dbReference>
<evidence type="ECO:0000256" key="3">
    <source>
        <dbReference type="ARBA" id="ARBA00022729"/>
    </source>
</evidence>
<feature type="signal peptide" evidence="4">
    <location>
        <begin position="1"/>
        <end position="23"/>
    </location>
</feature>
<evidence type="ECO:0000256" key="2">
    <source>
        <dbReference type="ARBA" id="ARBA00022448"/>
    </source>
</evidence>
<gene>
    <name evidence="5" type="ORF">SAMN05660649_01760</name>
</gene>
<accession>A0A1I2SBW9</accession>
<organism evidence="5 6">
    <name type="scientific">Desulfotruncus arcticus DSM 17038</name>
    <dbReference type="NCBI Taxonomy" id="1121424"/>
    <lineage>
        <taxon>Bacteria</taxon>
        <taxon>Bacillati</taxon>
        <taxon>Bacillota</taxon>
        <taxon>Clostridia</taxon>
        <taxon>Eubacteriales</taxon>
        <taxon>Desulfallaceae</taxon>
        <taxon>Desulfotruncus</taxon>
    </lineage>
</organism>
<keyword evidence="3 4" id="KW-0732">Signal</keyword>
<dbReference type="EMBL" id="FOOX01000005">
    <property type="protein sequence ID" value="SFG47501.1"/>
    <property type="molecule type" value="Genomic_DNA"/>
</dbReference>
<evidence type="ECO:0000256" key="1">
    <source>
        <dbReference type="ARBA" id="ARBA00009023"/>
    </source>
</evidence>
<keyword evidence="2" id="KW-0813">Transport</keyword>
<dbReference type="GO" id="GO:0030288">
    <property type="term" value="C:outer membrane-bounded periplasmic space"/>
    <property type="evidence" value="ECO:0007669"/>
    <property type="project" value="InterPro"/>
</dbReference>
<dbReference type="GO" id="GO:0055085">
    <property type="term" value="P:transmembrane transport"/>
    <property type="evidence" value="ECO:0007669"/>
    <property type="project" value="InterPro"/>
</dbReference>
<dbReference type="PIRSF" id="PIRSF006470">
    <property type="entry name" value="DctB"/>
    <property type="match status" value="1"/>
</dbReference>
<dbReference type="PANTHER" id="PTHR33376">
    <property type="match status" value="1"/>
</dbReference>
<reference evidence="6" key="1">
    <citation type="submission" date="2016-10" db="EMBL/GenBank/DDBJ databases">
        <authorList>
            <person name="Varghese N."/>
            <person name="Submissions S."/>
        </authorList>
    </citation>
    <scope>NUCLEOTIDE SEQUENCE [LARGE SCALE GENOMIC DNA]</scope>
    <source>
        <strain evidence="6">DSM 17038</strain>
    </source>
</reference>
<dbReference type="Proteomes" id="UP000199337">
    <property type="component" value="Unassembled WGS sequence"/>
</dbReference>
<dbReference type="PANTHER" id="PTHR33376:SF7">
    <property type="entry name" value="C4-DICARBOXYLATE-BINDING PROTEIN DCTB"/>
    <property type="match status" value="1"/>
</dbReference>
<dbReference type="AlphaFoldDB" id="A0A1I2SBW9"/>
<dbReference type="InterPro" id="IPR018389">
    <property type="entry name" value="DctP_fam"/>
</dbReference>
<evidence type="ECO:0000313" key="5">
    <source>
        <dbReference type="EMBL" id="SFG47501.1"/>
    </source>
</evidence>
<dbReference type="OrthoDB" id="9815946at2"/>
<dbReference type="RefSeq" id="WP_092470731.1">
    <property type="nucleotide sequence ID" value="NZ_FOOX01000005.1"/>
</dbReference>
<dbReference type="InterPro" id="IPR038404">
    <property type="entry name" value="TRAP_DctP_sf"/>
</dbReference>
<dbReference type="NCBIfam" id="NF037995">
    <property type="entry name" value="TRAP_S1"/>
    <property type="match status" value="1"/>
</dbReference>
<feature type="chain" id="PRO_5038828591" evidence="4">
    <location>
        <begin position="24"/>
        <end position="354"/>
    </location>
</feature>
<dbReference type="STRING" id="341036.SAMN05660649_01760"/>
<comment type="similarity">
    <text evidence="1">Belongs to the bacterial solute-binding protein 7 family.</text>
</comment>
<protein>
    <submittedName>
        <fullName evidence="5">C4-dicarboxylate-binding protein DctP</fullName>
    </submittedName>
</protein>